<dbReference type="Proteomes" id="UP000193498">
    <property type="component" value="Unassembled WGS sequence"/>
</dbReference>
<name>A0A1Y1Z2G9_9FUNG</name>
<organism evidence="1 2">
    <name type="scientific">Basidiobolus meristosporus CBS 931.73</name>
    <dbReference type="NCBI Taxonomy" id="1314790"/>
    <lineage>
        <taxon>Eukaryota</taxon>
        <taxon>Fungi</taxon>
        <taxon>Fungi incertae sedis</taxon>
        <taxon>Zoopagomycota</taxon>
        <taxon>Entomophthoromycotina</taxon>
        <taxon>Basidiobolomycetes</taxon>
        <taxon>Basidiobolales</taxon>
        <taxon>Basidiobolaceae</taxon>
        <taxon>Basidiobolus</taxon>
    </lineage>
</organism>
<sequence length="454" mass="49272">MASSLKSLKDLVKMKVMAVLAASFALLASVLATPPAPKTASFQQGSINTVYGLTSTLSHGVAVTTLAQHCNDKGIYCMPNNNHQYRKCMHGFWVVYECPFQTEGVHQQFVCVLKGNGEDECELPLRASSLKTGLIAATSLSVHQSVETRQAVVTMGCSPSTYKGKCLSKDLYLTCYKGNVVKAACSSGNECQMLNGQPYCRQIPVTYAPVHCDRNEPWSCVDKNTMQYCPSSGLDPRIKTCSGNQICKDKLGCVIPGDEDKFKPLSGTCKNEGWVCKDNVCAQKPIDYPSGYVPPTKPSTSLSNIGQSTTPTINIVQSVILQTKVLTHTVAESTAVVTYSKMNNCPAEYQCVHPGQGRQFKKCVNGEMVPFNCSDTSICINWVNYSGTQWLGIECILEIAGVKTSPSTIHSTTTQRLATIGSGASYIHMKSNGKSDEATSLFEESSEFQQKDSQ</sequence>
<evidence type="ECO:0000313" key="2">
    <source>
        <dbReference type="Proteomes" id="UP000193498"/>
    </source>
</evidence>
<evidence type="ECO:0000313" key="1">
    <source>
        <dbReference type="EMBL" id="ORY04490.1"/>
    </source>
</evidence>
<dbReference type="AlphaFoldDB" id="A0A1Y1Z2G9"/>
<proteinExistence type="predicted"/>
<keyword evidence="2" id="KW-1185">Reference proteome</keyword>
<dbReference type="InParanoid" id="A0A1Y1Z2G9"/>
<gene>
    <name evidence="1" type="ORF">K493DRAFT_296931</name>
</gene>
<accession>A0A1Y1Z2G9</accession>
<protein>
    <recommendedName>
        <fullName evidence="3">Carbohydrate-binding module family 19 domain-containing protein</fullName>
    </recommendedName>
</protein>
<dbReference type="EMBL" id="MCFE01000034">
    <property type="protein sequence ID" value="ORY04490.1"/>
    <property type="molecule type" value="Genomic_DNA"/>
</dbReference>
<comment type="caution">
    <text evidence="1">The sequence shown here is derived from an EMBL/GenBank/DDBJ whole genome shotgun (WGS) entry which is preliminary data.</text>
</comment>
<evidence type="ECO:0008006" key="3">
    <source>
        <dbReference type="Google" id="ProtNLM"/>
    </source>
</evidence>
<reference evidence="1 2" key="1">
    <citation type="submission" date="2016-07" db="EMBL/GenBank/DDBJ databases">
        <title>Pervasive Adenine N6-methylation of Active Genes in Fungi.</title>
        <authorList>
            <consortium name="DOE Joint Genome Institute"/>
            <person name="Mondo S.J."/>
            <person name="Dannebaum R.O."/>
            <person name="Kuo R.C."/>
            <person name="Labutti K."/>
            <person name="Haridas S."/>
            <person name="Kuo A."/>
            <person name="Salamov A."/>
            <person name="Ahrendt S.R."/>
            <person name="Lipzen A."/>
            <person name="Sullivan W."/>
            <person name="Andreopoulos W.B."/>
            <person name="Clum A."/>
            <person name="Lindquist E."/>
            <person name="Daum C."/>
            <person name="Ramamoorthy G.K."/>
            <person name="Gryganskyi A."/>
            <person name="Culley D."/>
            <person name="Magnuson J.K."/>
            <person name="James T.Y."/>
            <person name="O'Malley M.A."/>
            <person name="Stajich J.E."/>
            <person name="Spatafora J.W."/>
            <person name="Visel A."/>
            <person name="Grigoriev I.V."/>
        </authorList>
    </citation>
    <scope>NUCLEOTIDE SEQUENCE [LARGE SCALE GENOMIC DNA]</scope>
    <source>
        <strain evidence="1 2">CBS 931.73</strain>
    </source>
</reference>